<dbReference type="OrthoDB" id="769806at2"/>
<gene>
    <name evidence="1" type="ORF">SAMN04489864_103397</name>
</gene>
<protein>
    <submittedName>
        <fullName evidence="1">Uncharacterized protein</fullName>
    </submittedName>
</protein>
<dbReference type="AlphaFoldDB" id="A0A1I2W0W3"/>
<dbReference type="STRING" id="414048.SAMN04489864_103397"/>
<dbReference type="EMBL" id="FOPP01000003">
    <property type="protein sequence ID" value="SFG95065.1"/>
    <property type="molecule type" value="Genomic_DNA"/>
</dbReference>
<dbReference type="RefSeq" id="WP_090992892.1">
    <property type="nucleotide sequence ID" value="NZ_FOPP01000003.1"/>
</dbReference>
<proteinExistence type="predicted"/>
<keyword evidence="2" id="KW-1185">Reference proteome</keyword>
<dbReference type="Proteomes" id="UP000199666">
    <property type="component" value="Unassembled WGS sequence"/>
</dbReference>
<evidence type="ECO:0000313" key="1">
    <source>
        <dbReference type="EMBL" id="SFG95065.1"/>
    </source>
</evidence>
<accession>A0A1I2W0W3</accession>
<evidence type="ECO:0000313" key="2">
    <source>
        <dbReference type="Proteomes" id="UP000199666"/>
    </source>
</evidence>
<sequence length="112" mass="12779">MLLSKYRILIVLTFLGIFTAKMVISGAPVFFAHLDKDLMSAVIMQLETENNSDDPGKSNVKFGEQKLMFQRFDVNYIPQLITQGIKNSFIDHSRRYVDPYHPSVPTPPPNFS</sequence>
<reference evidence="1 2" key="1">
    <citation type="submission" date="2016-10" db="EMBL/GenBank/DDBJ databases">
        <authorList>
            <person name="de Groot N.N."/>
        </authorList>
    </citation>
    <scope>NUCLEOTIDE SEQUENCE [LARGE SCALE GENOMIC DNA]</scope>
    <source>
        <strain evidence="1 2">DSM 18684</strain>
    </source>
</reference>
<name>A0A1I2W0W3_9SPHI</name>
<organism evidence="1 2">
    <name type="scientific">Pedobacter insulae</name>
    <dbReference type="NCBI Taxonomy" id="414048"/>
    <lineage>
        <taxon>Bacteria</taxon>
        <taxon>Pseudomonadati</taxon>
        <taxon>Bacteroidota</taxon>
        <taxon>Sphingobacteriia</taxon>
        <taxon>Sphingobacteriales</taxon>
        <taxon>Sphingobacteriaceae</taxon>
        <taxon>Pedobacter</taxon>
    </lineage>
</organism>